<dbReference type="GO" id="GO:0008081">
    <property type="term" value="F:phosphoric diester hydrolase activity"/>
    <property type="evidence" value="ECO:0007669"/>
    <property type="project" value="TreeGrafter"/>
</dbReference>
<keyword evidence="2 7" id="KW-0479">Metal-binding</keyword>
<dbReference type="EC" id="3.1.21.2" evidence="7"/>
<dbReference type="CDD" id="cd00019">
    <property type="entry name" value="AP2Ec"/>
    <property type="match status" value="1"/>
</dbReference>
<dbReference type="Gene3D" id="3.20.20.150">
    <property type="entry name" value="Divalent-metal-dependent TIM barrel enzymes"/>
    <property type="match status" value="1"/>
</dbReference>
<comment type="function">
    <text evidence="7">Endonuclease IV plays a role in DNA repair. It cleaves phosphodiester bonds at apurinic or apyrimidinic (AP) sites, generating a 3'-hydroxyl group and a 5'-terminal sugar phosphate.</text>
</comment>
<keyword evidence="5 7" id="KW-0862">Zinc</keyword>
<dbReference type="HAMAP" id="MF_00152">
    <property type="entry name" value="Nfo"/>
    <property type="match status" value="1"/>
</dbReference>
<dbReference type="InterPro" id="IPR001719">
    <property type="entry name" value="AP_endonuc_2"/>
</dbReference>
<keyword evidence="6 7" id="KW-0234">DNA repair</keyword>
<evidence type="ECO:0000259" key="8">
    <source>
        <dbReference type="Pfam" id="PF01261"/>
    </source>
</evidence>
<dbReference type="InterPro" id="IPR018246">
    <property type="entry name" value="AP_endonuc_F2_Zn_BS"/>
</dbReference>
<evidence type="ECO:0000256" key="1">
    <source>
        <dbReference type="ARBA" id="ARBA00005340"/>
    </source>
</evidence>
<feature type="binding site" evidence="7">
    <location>
        <position position="149"/>
    </location>
    <ligand>
        <name>Zn(2+)</name>
        <dbReference type="ChEBI" id="CHEBI:29105"/>
        <label>1</label>
    </ligand>
</feature>
<dbReference type="PROSITE" id="PS00731">
    <property type="entry name" value="AP_NUCLEASE_F2_3"/>
    <property type="match status" value="1"/>
</dbReference>
<dbReference type="EMBL" id="CADCUE010000031">
    <property type="protein sequence ID" value="CAA9314308.1"/>
    <property type="molecule type" value="Genomic_DNA"/>
</dbReference>
<evidence type="ECO:0000256" key="2">
    <source>
        <dbReference type="ARBA" id="ARBA00022723"/>
    </source>
</evidence>
<dbReference type="PANTHER" id="PTHR21445">
    <property type="entry name" value="ENDONUCLEASE IV ENDODEOXYRIBONUCLEASE IV"/>
    <property type="match status" value="1"/>
</dbReference>
<feature type="binding site" evidence="7">
    <location>
        <position position="183"/>
    </location>
    <ligand>
        <name>Zn(2+)</name>
        <dbReference type="ChEBI" id="CHEBI:29105"/>
        <label>2</label>
    </ligand>
</feature>
<dbReference type="NCBIfam" id="TIGR00587">
    <property type="entry name" value="nfo"/>
    <property type="match status" value="1"/>
</dbReference>
<feature type="binding site" evidence="7">
    <location>
        <position position="71"/>
    </location>
    <ligand>
        <name>Zn(2+)</name>
        <dbReference type="ChEBI" id="CHEBI:29105"/>
        <label>1</label>
    </ligand>
</feature>
<dbReference type="GO" id="GO:0006284">
    <property type="term" value="P:base-excision repair"/>
    <property type="evidence" value="ECO:0007669"/>
    <property type="project" value="TreeGrafter"/>
</dbReference>
<dbReference type="PROSITE" id="PS51432">
    <property type="entry name" value="AP_NUCLEASE_F2_4"/>
    <property type="match status" value="1"/>
</dbReference>
<feature type="binding site" evidence="7">
    <location>
        <position position="149"/>
    </location>
    <ligand>
        <name>Zn(2+)</name>
        <dbReference type="ChEBI" id="CHEBI:29105"/>
        <label>2</label>
    </ligand>
</feature>
<accession>A0A6J4KTY1</accession>
<dbReference type="InterPro" id="IPR013022">
    <property type="entry name" value="Xyl_isomerase-like_TIM-brl"/>
</dbReference>
<keyword evidence="7 9" id="KW-0255">Endonuclease</keyword>
<gene>
    <name evidence="7" type="primary">nfo</name>
    <name evidence="9" type="ORF">AVDCRST_MAG16-507</name>
</gene>
<evidence type="ECO:0000256" key="4">
    <source>
        <dbReference type="ARBA" id="ARBA00022801"/>
    </source>
</evidence>
<comment type="catalytic activity">
    <reaction evidence="7">
        <text>Endonucleolytic cleavage to 5'-phosphooligonucleotide end-products.</text>
        <dbReference type="EC" id="3.1.21.2"/>
    </reaction>
</comment>
<dbReference type="GO" id="GO:0008270">
    <property type="term" value="F:zinc ion binding"/>
    <property type="evidence" value="ECO:0007669"/>
    <property type="project" value="UniProtKB-UniRule"/>
</dbReference>
<dbReference type="GO" id="GO:0003677">
    <property type="term" value="F:DNA binding"/>
    <property type="evidence" value="ECO:0007669"/>
    <property type="project" value="InterPro"/>
</dbReference>
<organism evidence="9">
    <name type="scientific">uncultured Frankineae bacterium</name>
    <dbReference type="NCBI Taxonomy" id="437475"/>
    <lineage>
        <taxon>Bacteria</taxon>
        <taxon>Bacillati</taxon>
        <taxon>Actinomycetota</taxon>
        <taxon>Actinomycetes</taxon>
        <taxon>Frankiales</taxon>
        <taxon>environmental samples</taxon>
    </lineage>
</organism>
<feature type="binding site" evidence="7">
    <location>
        <position position="220"/>
    </location>
    <ligand>
        <name>Zn(2+)</name>
        <dbReference type="ChEBI" id="CHEBI:29105"/>
        <label>2</label>
    </ligand>
</feature>
<feature type="binding site" evidence="7">
    <location>
        <position position="235"/>
    </location>
    <ligand>
        <name>Zn(2+)</name>
        <dbReference type="ChEBI" id="CHEBI:29105"/>
        <label>3</label>
    </ligand>
</feature>
<reference evidence="9" key="1">
    <citation type="submission" date="2020-02" db="EMBL/GenBank/DDBJ databases">
        <authorList>
            <person name="Meier V. D."/>
        </authorList>
    </citation>
    <scope>NUCLEOTIDE SEQUENCE</scope>
    <source>
        <strain evidence="9">AVDCRST_MAG16</strain>
    </source>
</reference>
<dbReference type="SUPFAM" id="SSF51658">
    <property type="entry name" value="Xylose isomerase-like"/>
    <property type="match status" value="1"/>
</dbReference>
<evidence type="ECO:0000256" key="3">
    <source>
        <dbReference type="ARBA" id="ARBA00022763"/>
    </source>
</evidence>
<dbReference type="InterPro" id="IPR036237">
    <property type="entry name" value="Xyl_isomerase-like_sf"/>
</dbReference>
<feature type="binding site" evidence="7">
    <location>
        <position position="186"/>
    </location>
    <ligand>
        <name>Zn(2+)</name>
        <dbReference type="ChEBI" id="CHEBI:29105"/>
        <label>3</label>
    </ligand>
</feature>
<evidence type="ECO:0000256" key="6">
    <source>
        <dbReference type="ARBA" id="ARBA00023204"/>
    </source>
</evidence>
<evidence type="ECO:0000256" key="5">
    <source>
        <dbReference type="ARBA" id="ARBA00022833"/>
    </source>
</evidence>
<dbReference type="PROSITE" id="PS00730">
    <property type="entry name" value="AP_NUCLEASE_F2_2"/>
    <property type="match status" value="1"/>
</dbReference>
<sequence length="286" mass="29380">MPPRKPSAVGSHVPTSGGLVKALAYAGEIGARAVQVFVSNPRGWAPSAGDPAQDEVFAGRCADSGIGVYVHAPYLVNFGSPAEATLARSVAAVEHAMRRGLALGAAGVVVHAGSAVAGAHRDDAMAQLRTALLPLLEAADPDGPRLLVEPTAGGGQALAATVQELEPWFAQLDAHPMLGVCLDTCHAFAAGHDVSSPGGMKKTLDALVKAVGRGRLGLVHANDSKDPLGSARDRHEAIGEGHIGKDAFAELFRHPATRGVPVVVETPGDASTHRRDIELLCALRDG</sequence>
<proteinExistence type="inferred from homology"/>
<protein>
    <recommendedName>
        <fullName evidence="7">Probable endonuclease 4</fullName>
        <ecNumber evidence="7">3.1.21.2</ecNumber>
    </recommendedName>
    <alternativeName>
        <fullName evidence="7">Endodeoxyribonuclease IV</fullName>
    </alternativeName>
    <alternativeName>
        <fullName evidence="7">Endonuclease IV</fullName>
    </alternativeName>
</protein>
<keyword evidence="4 7" id="KW-0378">Hydrolase</keyword>
<feature type="binding site" evidence="7">
    <location>
        <position position="265"/>
    </location>
    <ligand>
        <name>Zn(2+)</name>
        <dbReference type="ChEBI" id="CHEBI:29105"/>
        <label>2</label>
    </ligand>
</feature>
<keyword evidence="7" id="KW-0540">Nuclease</keyword>
<feature type="domain" description="Xylose isomerase-like TIM barrel" evidence="8">
    <location>
        <begin position="24"/>
        <end position="280"/>
    </location>
</feature>
<comment type="similarity">
    <text evidence="1 7">Belongs to the AP endonuclease 2 family.</text>
</comment>
<evidence type="ECO:0000313" key="9">
    <source>
        <dbReference type="EMBL" id="CAA9314308.1"/>
    </source>
</evidence>
<dbReference type="Pfam" id="PF01261">
    <property type="entry name" value="AP_endonuc_2"/>
    <property type="match status" value="1"/>
</dbReference>
<dbReference type="PANTHER" id="PTHR21445:SF0">
    <property type="entry name" value="APURINIC-APYRIMIDINIC ENDONUCLEASE"/>
    <property type="match status" value="1"/>
</dbReference>
<dbReference type="AlphaFoldDB" id="A0A6J4KTY1"/>
<name>A0A6J4KTY1_9ACTN</name>
<evidence type="ECO:0000256" key="7">
    <source>
        <dbReference type="HAMAP-Rule" id="MF_00152"/>
    </source>
</evidence>
<feature type="binding site" evidence="7">
    <location>
        <position position="233"/>
    </location>
    <ligand>
        <name>Zn(2+)</name>
        <dbReference type="ChEBI" id="CHEBI:29105"/>
        <label>3</label>
    </ligand>
</feature>
<dbReference type="GO" id="GO:0008833">
    <property type="term" value="F:deoxyribonuclease IV (phage-T4-induced) activity"/>
    <property type="evidence" value="ECO:0007669"/>
    <property type="project" value="UniProtKB-UniRule"/>
</dbReference>
<comment type="cofactor">
    <cofactor evidence="7">
        <name>Zn(2+)</name>
        <dbReference type="ChEBI" id="CHEBI:29105"/>
    </cofactor>
    <text evidence="7">Binds 3 Zn(2+) ions.</text>
</comment>
<keyword evidence="3 7" id="KW-0227">DNA damage</keyword>
<dbReference type="GO" id="GO:0003906">
    <property type="term" value="F:DNA-(apurinic or apyrimidinic site) endonuclease activity"/>
    <property type="evidence" value="ECO:0007669"/>
    <property type="project" value="TreeGrafter"/>
</dbReference>
<dbReference type="SMART" id="SM00518">
    <property type="entry name" value="AP2Ec"/>
    <property type="match status" value="1"/>
</dbReference>
<feature type="binding site" evidence="7">
    <location>
        <position position="111"/>
    </location>
    <ligand>
        <name>Zn(2+)</name>
        <dbReference type="ChEBI" id="CHEBI:29105"/>
        <label>1</label>
    </ligand>
</feature>